<dbReference type="STRING" id="40571.SAMN05660733_00687"/>
<organism evidence="1 2">
    <name type="scientific">Lentzea albidocapillata</name>
    <dbReference type="NCBI Taxonomy" id="40571"/>
    <lineage>
        <taxon>Bacteria</taxon>
        <taxon>Bacillati</taxon>
        <taxon>Actinomycetota</taxon>
        <taxon>Actinomycetes</taxon>
        <taxon>Pseudonocardiales</taxon>
        <taxon>Pseudonocardiaceae</taxon>
        <taxon>Lentzea</taxon>
    </lineage>
</organism>
<dbReference type="RefSeq" id="WP_144065157.1">
    <property type="nucleotide sequence ID" value="NZ_FWYC01000003.1"/>
</dbReference>
<gene>
    <name evidence="1" type="ORF">SAMN05660733_00687</name>
</gene>
<sequence>MADRGAREVLVHYAVAAENLFDYIDRMQGHVETPTRAGHCTDVTRAARDGQGFFRVDNPWMQSRWDGFVEAAGQAGAHCTRAIMDLDDEALRIGLSEIQTQHRVVGCLHARLRGSTDGTC</sequence>
<dbReference type="OrthoDB" id="4889053at2"/>
<dbReference type="Proteomes" id="UP000192840">
    <property type="component" value="Unassembled WGS sequence"/>
</dbReference>
<dbReference type="AlphaFoldDB" id="A0A1W2AHH8"/>
<name>A0A1W2AHH8_9PSEU</name>
<evidence type="ECO:0000313" key="1">
    <source>
        <dbReference type="EMBL" id="SMC60073.1"/>
    </source>
</evidence>
<accession>A0A1W2AHH8</accession>
<keyword evidence="2" id="KW-1185">Reference proteome</keyword>
<dbReference type="EMBL" id="FWYC01000003">
    <property type="protein sequence ID" value="SMC60073.1"/>
    <property type="molecule type" value="Genomic_DNA"/>
</dbReference>
<proteinExistence type="predicted"/>
<reference evidence="2" key="1">
    <citation type="submission" date="2017-04" db="EMBL/GenBank/DDBJ databases">
        <authorList>
            <person name="Varghese N."/>
            <person name="Submissions S."/>
        </authorList>
    </citation>
    <scope>NUCLEOTIDE SEQUENCE [LARGE SCALE GENOMIC DNA]</scope>
    <source>
        <strain evidence="2">DSM 44073</strain>
    </source>
</reference>
<dbReference type="eggNOG" id="ENOG502ZV1A">
    <property type="taxonomic scope" value="Bacteria"/>
</dbReference>
<protein>
    <submittedName>
        <fullName evidence="1">Uncharacterized protein</fullName>
    </submittedName>
</protein>
<evidence type="ECO:0000313" key="2">
    <source>
        <dbReference type="Proteomes" id="UP000192840"/>
    </source>
</evidence>